<evidence type="ECO:0000256" key="1">
    <source>
        <dbReference type="ARBA" id="ARBA00022679"/>
    </source>
</evidence>
<dbReference type="SUPFAM" id="SSF55729">
    <property type="entry name" value="Acyl-CoA N-acyltransferases (Nat)"/>
    <property type="match status" value="1"/>
</dbReference>
<comment type="caution">
    <text evidence="4">The sequence shown here is derived from an EMBL/GenBank/DDBJ whole genome shotgun (WGS) entry which is preliminary data.</text>
</comment>
<name>A0A4S2HAV1_9PROT</name>
<dbReference type="InterPro" id="IPR016181">
    <property type="entry name" value="Acyl_CoA_acyltransferase"/>
</dbReference>
<dbReference type="AlphaFoldDB" id="A0A4S2HAV1"/>
<reference evidence="4 5" key="1">
    <citation type="journal article" date="2013" name="Int. J. Syst. Evol. Microbiol.">
        <title>Marinicauda pacifica gen. nov., sp. nov., a prosthecate alphaproteobacterium of the family Hyphomonadaceae isolated from deep seawater.</title>
        <authorList>
            <person name="Zhang X.Y."/>
            <person name="Li G.W."/>
            <person name="Wang C.S."/>
            <person name="Zhang Y.J."/>
            <person name="Xu X.W."/>
            <person name="Li H."/>
            <person name="Liu A."/>
            <person name="Liu C."/>
            <person name="Xie B.B."/>
            <person name="Qin Q.L."/>
            <person name="Xu Z."/>
            <person name="Chen X.L."/>
            <person name="Zhou B.C."/>
            <person name="Zhang Y.Z."/>
        </authorList>
    </citation>
    <scope>NUCLEOTIDE SEQUENCE [LARGE SCALE GENOMIC DNA]</scope>
    <source>
        <strain evidence="4 5">P-1 km-3</strain>
    </source>
</reference>
<dbReference type="PANTHER" id="PTHR43877">
    <property type="entry name" value="AMINOALKYLPHOSPHONATE N-ACETYLTRANSFERASE-RELATED-RELATED"/>
    <property type="match status" value="1"/>
</dbReference>
<proteinExistence type="predicted"/>
<sequence length="190" mass="20215">MTSLEGRSVEDGARPQVRRCAAGDETALALAGKATFLESYAGMIDGQAVIRHCEERQTAPYYAAALADPAQALWIAEMAPNAAPVGYLHLTGPDLPVETGPGDLEIKRIYLLSRFHGSGAGRALFEAAYRFGVEQGAARLLLGVYKGNEKALGFYARMGFETVGERSFDVGGAVYEDWVLARGLQGGLGS</sequence>
<protein>
    <submittedName>
        <fullName evidence="4">GNAT family N-acetyltransferase</fullName>
    </submittedName>
</protein>
<evidence type="ECO:0000313" key="4">
    <source>
        <dbReference type="EMBL" id="TGY93016.1"/>
    </source>
</evidence>
<evidence type="ECO:0000259" key="3">
    <source>
        <dbReference type="PROSITE" id="PS51186"/>
    </source>
</evidence>
<dbReference type="RefSeq" id="WP_135944704.1">
    <property type="nucleotide sequence ID" value="NZ_BMEI01000002.1"/>
</dbReference>
<evidence type="ECO:0000256" key="2">
    <source>
        <dbReference type="ARBA" id="ARBA00023315"/>
    </source>
</evidence>
<organism evidence="4 5">
    <name type="scientific">Marinicauda pacifica</name>
    <dbReference type="NCBI Taxonomy" id="1133559"/>
    <lineage>
        <taxon>Bacteria</taxon>
        <taxon>Pseudomonadati</taxon>
        <taxon>Pseudomonadota</taxon>
        <taxon>Alphaproteobacteria</taxon>
        <taxon>Maricaulales</taxon>
        <taxon>Maricaulaceae</taxon>
        <taxon>Marinicauda</taxon>
    </lineage>
</organism>
<dbReference type="GO" id="GO:0016747">
    <property type="term" value="F:acyltransferase activity, transferring groups other than amino-acyl groups"/>
    <property type="evidence" value="ECO:0007669"/>
    <property type="project" value="InterPro"/>
</dbReference>
<dbReference type="OrthoDB" id="7205533at2"/>
<feature type="domain" description="N-acetyltransferase" evidence="3">
    <location>
        <begin position="34"/>
        <end position="181"/>
    </location>
</feature>
<dbReference type="PROSITE" id="PS51186">
    <property type="entry name" value="GNAT"/>
    <property type="match status" value="1"/>
</dbReference>
<dbReference type="EMBL" id="SRXV01000002">
    <property type="protein sequence ID" value="TGY93016.1"/>
    <property type="molecule type" value="Genomic_DNA"/>
</dbReference>
<accession>A0A4S2HAV1</accession>
<gene>
    <name evidence="4" type="ORF">E5162_08095</name>
</gene>
<keyword evidence="2" id="KW-0012">Acyltransferase</keyword>
<keyword evidence="1 4" id="KW-0808">Transferase</keyword>
<dbReference type="InterPro" id="IPR000182">
    <property type="entry name" value="GNAT_dom"/>
</dbReference>
<keyword evidence="5" id="KW-1185">Reference proteome</keyword>
<dbReference type="CDD" id="cd04301">
    <property type="entry name" value="NAT_SF"/>
    <property type="match status" value="1"/>
</dbReference>
<dbReference type="Pfam" id="PF00583">
    <property type="entry name" value="Acetyltransf_1"/>
    <property type="match status" value="1"/>
</dbReference>
<dbReference type="Gene3D" id="3.40.630.30">
    <property type="match status" value="1"/>
</dbReference>
<evidence type="ECO:0000313" key="5">
    <source>
        <dbReference type="Proteomes" id="UP000305451"/>
    </source>
</evidence>
<dbReference type="Proteomes" id="UP000305451">
    <property type="component" value="Unassembled WGS sequence"/>
</dbReference>
<dbReference type="InterPro" id="IPR050832">
    <property type="entry name" value="Bact_Acetyltransf"/>
</dbReference>